<evidence type="ECO:0000313" key="1">
    <source>
        <dbReference type="EMBL" id="SOC56689.1"/>
    </source>
</evidence>
<keyword evidence="2" id="KW-1185">Reference proteome</keyword>
<gene>
    <name evidence="1" type="ORF">SAMN05421879_10897</name>
</gene>
<dbReference type="AlphaFoldDB" id="A0A285VRL4"/>
<organism evidence="1 2">
    <name type="scientific">Ornithinimicrobium cerasi</name>
    <dbReference type="NCBI Taxonomy" id="2248773"/>
    <lineage>
        <taxon>Bacteria</taxon>
        <taxon>Bacillati</taxon>
        <taxon>Actinomycetota</taxon>
        <taxon>Actinomycetes</taxon>
        <taxon>Micrococcales</taxon>
        <taxon>Ornithinimicrobiaceae</taxon>
        <taxon>Ornithinimicrobium</taxon>
    </lineage>
</organism>
<dbReference type="EMBL" id="OBQK01000008">
    <property type="protein sequence ID" value="SOC56689.1"/>
    <property type="molecule type" value="Genomic_DNA"/>
</dbReference>
<proteinExistence type="predicted"/>
<protein>
    <submittedName>
        <fullName evidence="1">Uncharacterized protein</fullName>
    </submittedName>
</protein>
<dbReference type="RefSeq" id="WP_170955478.1">
    <property type="nucleotide sequence ID" value="NZ_OBQK01000008.1"/>
</dbReference>
<name>A0A285VRL4_9MICO</name>
<accession>A0A285VRL4</accession>
<sequence length="53" mass="5768">MSVRVLVTGMSGVGTSRLPERLTVRTTNDVGRDPSGRERARLDVRATRAGEAR</sequence>
<reference evidence="2" key="1">
    <citation type="submission" date="2017-08" db="EMBL/GenBank/DDBJ databases">
        <authorList>
            <person name="Varghese N."/>
            <person name="Submissions S."/>
        </authorList>
    </citation>
    <scope>NUCLEOTIDE SEQUENCE [LARGE SCALE GENOMIC DNA]</scope>
    <source>
        <strain evidence="2">USBA17B2</strain>
    </source>
</reference>
<dbReference type="Proteomes" id="UP000219688">
    <property type="component" value="Unassembled WGS sequence"/>
</dbReference>
<evidence type="ECO:0000313" key="2">
    <source>
        <dbReference type="Proteomes" id="UP000219688"/>
    </source>
</evidence>